<dbReference type="NCBIfam" id="NF005460">
    <property type="entry name" value="PRK07056.1"/>
    <property type="match status" value="1"/>
</dbReference>
<dbReference type="InterPro" id="IPR036928">
    <property type="entry name" value="AS_sf"/>
</dbReference>
<sequence length="449" mass="46099">MFQMRPIADLAADLAAGRTTSAELTEAALARIADPAGEGAATFMVVHADAARAAAEASDRLRAAGVVPSPLAGIPVSVKDLFDEQGQVTRAGSTALAGAPATADAPIVARLRAAGAVIVGRTNMVEFAFSGVGLNPHYGTPAAPFERATNRRVPGGSSSGAAVSVSDGMAAVAIGSDTGGSVRIPSAFCGLAGLKPTASRVPTAGAFPLSTTLDSVGPLAPTLACCAVVDAIMAGEAPTVPAAAPLAGLRLGLPRNIVRDGIEAVVADHFDAALKRLSAAGAHIVEFDFPELDEIPVANSKGGFAVAEAWALHRQRIAERGQQFDPRVRVRIERGVQMEAADYVDLIHTRANINRRADARTAVFDAVIMPTCVVLPPPIANFTDDGYYGRTNLLILRNTALGNFLDRCSVSIPATPAGAPPVGFCLVGQRGDDRRLLSVGRAVEALLAA</sequence>
<dbReference type="SUPFAM" id="SSF75304">
    <property type="entry name" value="Amidase signature (AS) enzymes"/>
    <property type="match status" value="1"/>
</dbReference>
<comment type="caution">
    <text evidence="2">The sequence shown here is derived from an EMBL/GenBank/DDBJ whole genome shotgun (WGS) entry which is preliminary data.</text>
</comment>
<evidence type="ECO:0000313" key="2">
    <source>
        <dbReference type="EMBL" id="ROP81119.1"/>
    </source>
</evidence>
<evidence type="ECO:0000313" key="3">
    <source>
        <dbReference type="Proteomes" id="UP000278222"/>
    </source>
</evidence>
<dbReference type="AlphaFoldDB" id="A0A3N1KQQ3"/>
<protein>
    <submittedName>
        <fullName evidence="2">Aspartyl-tRNA(Asn)/glutamyl-tRNA(Gln) amidotransferase subunit A</fullName>
    </submittedName>
</protein>
<dbReference type="OrthoDB" id="9811471at2"/>
<dbReference type="PROSITE" id="PS00571">
    <property type="entry name" value="AMIDASES"/>
    <property type="match status" value="1"/>
</dbReference>
<reference evidence="2 3" key="1">
    <citation type="submission" date="2018-11" db="EMBL/GenBank/DDBJ databases">
        <title>Genomic Encyclopedia of Type Strains, Phase IV (KMG-IV): sequencing the most valuable type-strain genomes for metagenomic binning, comparative biology and taxonomic classification.</title>
        <authorList>
            <person name="Goeker M."/>
        </authorList>
    </citation>
    <scope>NUCLEOTIDE SEQUENCE [LARGE SCALE GENOMIC DNA]</scope>
    <source>
        <strain evidence="2 3">DSM 5900</strain>
    </source>
</reference>
<dbReference type="EMBL" id="RJKX01000018">
    <property type="protein sequence ID" value="ROP81119.1"/>
    <property type="molecule type" value="Genomic_DNA"/>
</dbReference>
<name>A0A3N1KQQ3_9PROT</name>
<keyword evidence="3" id="KW-1185">Reference proteome</keyword>
<dbReference type="InterPro" id="IPR000120">
    <property type="entry name" value="Amidase"/>
</dbReference>
<keyword evidence="2" id="KW-0808">Transferase</keyword>
<organism evidence="2 3">
    <name type="scientific">Stella humosa</name>
    <dbReference type="NCBI Taxonomy" id="94"/>
    <lineage>
        <taxon>Bacteria</taxon>
        <taxon>Pseudomonadati</taxon>
        <taxon>Pseudomonadota</taxon>
        <taxon>Alphaproteobacteria</taxon>
        <taxon>Rhodospirillales</taxon>
        <taxon>Stellaceae</taxon>
        <taxon>Stella</taxon>
    </lineage>
</organism>
<dbReference type="InterPro" id="IPR023631">
    <property type="entry name" value="Amidase_dom"/>
</dbReference>
<dbReference type="Gene3D" id="3.90.1300.10">
    <property type="entry name" value="Amidase signature (AS) domain"/>
    <property type="match status" value="1"/>
</dbReference>
<evidence type="ECO:0000259" key="1">
    <source>
        <dbReference type="Pfam" id="PF01425"/>
    </source>
</evidence>
<accession>A0A3N1KQQ3</accession>
<dbReference type="Pfam" id="PF01425">
    <property type="entry name" value="Amidase"/>
    <property type="match status" value="1"/>
</dbReference>
<dbReference type="GO" id="GO:0016740">
    <property type="term" value="F:transferase activity"/>
    <property type="evidence" value="ECO:0007669"/>
    <property type="project" value="UniProtKB-KW"/>
</dbReference>
<dbReference type="RefSeq" id="WP_123694741.1">
    <property type="nucleotide sequence ID" value="NZ_AP019700.1"/>
</dbReference>
<proteinExistence type="predicted"/>
<dbReference type="Proteomes" id="UP000278222">
    <property type="component" value="Unassembled WGS sequence"/>
</dbReference>
<dbReference type="PANTHER" id="PTHR11895:SF176">
    <property type="entry name" value="AMIDASE AMID-RELATED"/>
    <property type="match status" value="1"/>
</dbReference>
<feature type="domain" description="Amidase" evidence="1">
    <location>
        <begin position="23"/>
        <end position="437"/>
    </location>
</feature>
<dbReference type="InterPro" id="IPR020556">
    <property type="entry name" value="Amidase_CS"/>
</dbReference>
<gene>
    <name evidence="2" type="ORF">EDC65_4974</name>
</gene>
<dbReference type="PANTHER" id="PTHR11895">
    <property type="entry name" value="TRANSAMIDASE"/>
    <property type="match status" value="1"/>
</dbReference>